<gene>
    <name evidence="1" type="ORF">DHETER_LOCUS6981</name>
</gene>
<keyword evidence="2" id="KW-1185">Reference proteome</keyword>
<protein>
    <submittedName>
        <fullName evidence="1">6002_t:CDS:1</fullName>
    </submittedName>
</protein>
<name>A0ACA9MK96_9GLOM</name>
<evidence type="ECO:0000313" key="1">
    <source>
        <dbReference type="EMBL" id="CAG8594166.1"/>
    </source>
</evidence>
<sequence>MQKVNKHGFCVDKVVIRPGTSNQVDALQILQSPIEEITANTSVNYESGISDNSSILSP</sequence>
<evidence type="ECO:0000313" key="2">
    <source>
        <dbReference type="Proteomes" id="UP000789702"/>
    </source>
</evidence>
<reference evidence="1" key="1">
    <citation type="submission" date="2021-06" db="EMBL/GenBank/DDBJ databases">
        <authorList>
            <person name="Kallberg Y."/>
            <person name="Tangrot J."/>
            <person name="Rosling A."/>
        </authorList>
    </citation>
    <scope>NUCLEOTIDE SEQUENCE</scope>
    <source>
        <strain evidence="1">IL203A</strain>
    </source>
</reference>
<proteinExistence type="predicted"/>
<dbReference type="EMBL" id="CAJVPU010009380">
    <property type="protein sequence ID" value="CAG8594166.1"/>
    <property type="molecule type" value="Genomic_DNA"/>
</dbReference>
<comment type="caution">
    <text evidence="1">The sequence shown here is derived from an EMBL/GenBank/DDBJ whole genome shotgun (WGS) entry which is preliminary data.</text>
</comment>
<organism evidence="1 2">
    <name type="scientific">Dentiscutata heterogama</name>
    <dbReference type="NCBI Taxonomy" id="1316150"/>
    <lineage>
        <taxon>Eukaryota</taxon>
        <taxon>Fungi</taxon>
        <taxon>Fungi incertae sedis</taxon>
        <taxon>Mucoromycota</taxon>
        <taxon>Glomeromycotina</taxon>
        <taxon>Glomeromycetes</taxon>
        <taxon>Diversisporales</taxon>
        <taxon>Gigasporaceae</taxon>
        <taxon>Dentiscutata</taxon>
    </lineage>
</organism>
<accession>A0ACA9MK96</accession>
<feature type="non-terminal residue" evidence="1">
    <location>
        <position position="58"/>
    </location>
</feature>
<dbReference type="Proteomes" id="UP000789702">
    <property type="component" value="Unassembled WGS sequence"/>
</dbReference>